<dbReference type="Proteomes" id="UP000383932">
    <property type="component" value="Unassembled WGS sequence"/>
</dbReference>
<evidence type="ECO:0000313" key="2">
    <source>
        <dbReference type="EMBL" id="KAB5588607.1"/>
    </source>
</evidence>
<feature type="region of interest" description="Disordered" evidence="1">
    <location>
        <begin position="1"/>
        <end position="22"/>
    </location>
</feature>
<comment type="caution">
    <text evidence="2">The sequence shown here is derived from an EMBL/GenBank/DDBJ whole genome shotgun (WGS) entry which is preliminary data.</text>
</comment>
<organism evidence="2 3">
    <name type="scientific">Ceratobasidium theobromae</name>
    <dbReference type="NCBI Taxonomy" id="1582974"/>
    <lineage>
        <taxon>Eukaryota</taxon>
        <taxon>Fungi</taxon>
        <taxon>Dikarya</taxon>
        <taxon>Basidiomycota</taxon>
        <taxon>Agaricomycotina</taxon>
        <taxon>Agaricomycetes</taxon>
        <taxon>Cantharellales</taxon>
        <taxon>Ceratobasidiaceae</taxon>
        <taxon>Ceratobasidium</taxon>
    </lineage>
</organism>
<gene>
    <name evidence="2" type="ORF">CTheo_7947</name>
</gene>
<accession>A0A5N5QB38</accession>
<protein>
    <submittedName>
        <fullName evidence="2">Uncharacterized protein</fullName>
    </submittedName>
</protein>
<feature type="compositionally biased region" description="Basic residues" evidence="1">
    <location>
        <begin position="1"/>
        <end position="12"/>
    </location>
</feature>
<evidence type="ECO:0000313" key="3">
    <source>
        <dbReference type="Proteomes" id="UP000383932"/>
    </source>
</evidence>
<reference evidence="2 3" key="1">
    <citation type="journal article" date="2019" name="Fungal Biol. Biotechnol.">
        <title>Draft genome sequence of fastidious pathogen Ceratobasidium theobromae, which causes vascular-streak dieback in Theobroma cacao.</title>
        <authorList>
            <person name="Ali S.S."/>
            <person name="Asman A."/>
            <person name="Shao J."/>
            <person name="Firmansyah A.P."/>
            <person name="Susilo A.W."/>
            <person name="Rosmana A."/>
            <person name="McMahon P."/>
            <person name="Junaid M."/>
            <person name="Guest D."/>
            <person name="Kheng T.Y."/>
            <person name="Meinhardt L.W."/>
            <person name="Bailey B.A."/>
        </authorList>
    </citation>
    <scope>NUCLEOTIDE SEQUENCE [LARGE SCALE GENOMIC DNA]</scope>
    <source>
        <strain evidence="2 3">CT2</strain>
    </source>
</reference>
<sequence length="356" mass="41296">MPATRRTKKSASTRKEPEAQLQNKRWVWTRPRDMVRLKKKRGKVSAAGSISQSMLQLGIGESISPNWDDQPEWTNKKLTRKWGKKCVERWCLLPPYDTRITEAQWKAYYEERTALEKINTMKSQESAAIVSEELMQNTWKILRKAAENVEFTILGCKLDDEQLKQRIARTLMGSLYFLELWGSNEEDLRPRTPRYVTAKTRLYSPFGIGTSIDLYYDYYYRYRVCMADERHSSLDGALRTISDCKPEDPSFCAAAPNPENMDEVMAANGCTIFMGVEDFFKGFVSRSIREKDLELFEALFFGCKGWISARKLVDLLLAAGEDFGRRRALLQERNLLAELEKNYDKEHRGEEVCVPQ</sequence>
<evidence type="ECO:0000256" key="1">
    <source>
        <dbReference type="SAM" id="MobiDB-lite"/>
    </source>
</evidence>
<dbReference type="EMBL" id="SSOP01000409">
    <property type="protein sequence ID" value="KAB5588607.1"/>
    <property type="molecule type" value="Genomic_DNA"/>
</dbReference>
<name>A0A5N5QB38_9AGAM</name>
<dbReference type="OrthoDB" id="3206072at2759"/>
<dbReference type="AlphaFoldDB" id="A0A5N5QB38"/>
<keyword evidence="3" id="KW-1185">Reference proteome</keyword>
<proteinExistence type="predicted"/>